<organism evidence="1">
    <name type="scientific">bioreactor metagenome</name>
    <dbReference type="NCBI Taxonomy" id="1076179"/>
    <lineage>
        <taxon>unclassified sequences</taxon>
        <taxon>metagenomes</taxon>
        <taxon>ecological metagenomes</taxon>
    </lineage>
</organism>
<comment type="caution">
    <text evidence="1">The sequence shown here is derived from an EMBL/GenBank/DDBJ whole genome shotgun (WGS) entry which is preliminary data.</text>
</comment>
<name>A0A645HW72_9ZZZZ</name>
<accession>A0A645HW72</accession>
<evidence type="ECO:0000313" key="1">
    <source>
        <dbReference type="EMBL" id="MPN43237.1"/>
    </source>
</evidence>
<protein>
    <submittedName>
        <fullName evidence="1">Uncharacterized protein</fullName>
    </submittedName>
</protein>
<gene>
    <name evidence="1" type="ORF">SDC9_190796</name>
</gene>
<reference evidence="1" key="1">
    <citation type="submission" date="2019-08" db="EMBL/GenBank/DDBJ databases">
        <authorList>
            <person name="Kucharzyk K."/>
            <person name="Murdoch R.W."/>
            <person name="Higgins S."/>
            <person name="Loffler F."/>
        </authorList>
    </citation>
    <scope>NUCLEOTIDE SEQUENCE</scope>
</reference>
<sequence>MDDKRHIFHGFMIIRIGKMQISDFNFMMTHYLITPVTINPNSIGKSKSLMMIKNKLHPAKKAKSLSLILELLPVMYSPVKPLKIIA</sequence>
<dbReference type="EMBL" id="VSSQ01101511">
    <property type="protein sequence ID" value="MPN43237.1"/>
    <property type="molecule type" value="Genomic_DNA"/>
</dbReference>
<dbReference type="AlphaFoldDB" id="A0A645HW72"/>
<proteinExistence type="predicted"/>